<dbReference type="OrthoDB" id="3189021at2"/>
<dbReference type="RefSeq" id="WP_128520700.1">
    <property type="nucleotide sequence ID" value="NZ_RJQC01000003.1"/>
</dbReference>
<sequence>MEDIQIKEGTFYQTTLAKVHAFIIVDTGKITKGAVKWAHRNHCHAFVAKPDADISAFGRIISFLHSQGIRKIGILELSEQSHMALAVAATHPQVTLTIVSNPDITDINISSIRGFLMCIGTTQDPVFASLQQDCRCVCMPFQYDQKKNQLLPRSMLPIGYHLGVHGKARQDMDEHMQNIVKIWVNQR</sequence>
<keyword evidence="2" id="KW-1185">Reference proteome</keyword>
<evidence type="ECO:0000313" key="1">
    <source>
        <dbReference type="EMBL" id="RNM29625.1"/>
    </source>
</evidence>
<name>A0A3N0HXY0_9FIRM</name>
<evidence type="ECO:0000313" key="2">
    <source>
        <dbReference type="Proteomes" id="UP000276568"/>
    </source>
</evidence>
<protein>
    <submittedName>
        <fullName evidence="1">Uncharacterized protein</fullName>
    </submittedName>
</protein>
<organism evidence="1 2">
    <name type="scientific">Absicoccus porci</name>
    <dbReference type="NCBI Taxonomy" id="2486576"/>
    <lineage>
        <taxon>Bacteria</taxon>
        <taxon>Bacillati</taxon>
        <taxon>Bacillota</taxon>
        <taxon>Erysipelotrichia</taxon>
        <taxon>Erysipelotrichales</taxon>
        <taxon>Erysipelotrichaceae</taxon>
        <taxon>Absicoccus</taxon>
    </lineage>
</organism>
<proteinExistence type="predicted"/>
<comment type="caution">
    <text evidence="1">The sequence shown here is derived from an EMBL/GenBank/DDBJ whole genome shotgun (WGS) entry which is preliminary data.</text>
</comment>
<accession>A0A3N0HXY0</accession>
<dbReference type="Proteomes" id="UP000276568">
    <property type="component" value="Unassembled WGS sequence"/>
</dbReference>
<dbReference type="EMBL" id="RJQC01000003">
    <property type="protein sequence ID" value="RNM29625.1"/>
    <property type="molecule type" value="Genomic_DNA"/>
</dbReference>
<reference evidence="1 2" key="1">
    <citation type="submission" date="2018-11" db="EMBL/GenBank/DDBJ databases">
        <title>Clostridium sp. nov., a member of the family Erysipelotrichaceae isolated from pig faeces.</title>
        <authorList>
            <person name="Chang Y.-H."/>
        </authorList>
    </citation>
    <scope>NUCLEOTIDE SEQUENCE [LARGE SCALE GENOMIC DNA]</scope>
    <source>
        <strain evidence="1 2">YH-panp20</strain>
    </source>
</reference>
<gene>
    <name evidence="1" type="ORF">EDX97_08280</name>
</gene>
<dbReference type="AlphaFoldDB" id="A0A3N0HXY0"/>